<dbReference type="PANTHER" id="PTHR36112">
    <property type="entry name" value="RIBOSOMAL RNA SMALL SUBUNIT METHYLTRANSFERASE J"/>
    <property type="match status" value="1"/>
</dbReference>
<dbReference type="InterPro" id="IPR029063">
    <property type="entry name" value="SAM-dependent_MTases_sf"/>
</dbReference>
<reference evidence="1 2" key="1">
    <citation type="submission" date="2019-10" db="EMBL/GenBank/DDBJ databases">
        <title>Whole-genome sequence of the extremophile Heliorestis acidaminivorans DSM 24790.</title>
        <authorList>
            <person name="Kyndt J.A."/>
            <person name="Meyer T.E."/>
        </authorList>
    </citation>
    <scope>NUCLEOTIDE SEQUENCE [LARGE SCALE GENOMIC DNA]</scope>
    <source>
        <strain evidence="1 2">DSM 24790</strain>
    </source>
</reference>
<dbReference type="InterPro" id="IPR007536">
    <property type="entry name" value="16SrRNA_methylTrfase_J"/>
</dbReference>
<evidence type="ECO:0000313" key="1">
    <source>
        <dbReference type="EMBL" id="KAB2954208.1"/>
    </source>
</evidence>
<dbReference type="GO" id="GO:0008990">
    <property type="term" value="F:rRNA (guanine-N2-)-methyltransferase activity"/>
    <property type="evidence" value="ECO:0007669"/>
    <property type="project" value="InterPro"/>
</dbReference>
<dbReference type="EMBL" id="WBXO01000001">
    <property type="protein sequence ID" value="KAB2954208.1"/>
    <property type="molecule type" value="Genomic_DNA"/>
</dbReference>
<evidence type="ECO:0008006" key="3">
    <source>
        <dbReference type="Google" id="ProtNLM"/>
    </source>
</evidence>
<name>A0A6I0F9G9_9FIRM</name>
<dbReference type="OrthoDB" id="1653798at2"/>
<dbReference type="Gene3D" id="3.40.50.150">
    <property type="entry name" value="Vaccinia Virus protein VP39"/>
    <property type="match status" value="1"/>
</dbReference>
<organism evidence="1 2">
    <name type="scientific">Heliorestis acidaminivorans</name>
    <dbReference type="NCBI Taxonomy" id="553427"/>
    <lineage>
        <taxon>Bacteria</taxon>
        <taxon>Bacillati</taxon>
        <taxon>Bacillota</taxon>
        <taxon>Clostridia</taxon>
        <taxon>Eubacteriales</taxon>
        <taxon>Heliobacteriaceae</taxon>
        <taxon>Heliorestis</taxon>
    </lineage>
</organism>
<accession>A0A6I0F9G9</accession>
<dbReference type="RefSeq" id="WP_151617654.1">
    <property type="nucleotide sequence ID" value="NZ_WBXO01000001.1"/>
</dbReference>
<gene>
    <name evidence="1" type="ORF">F9B85_00465</name>
</gene>
<comment type="caution">
    <text evidence="1">The sequence shown here is derived from an EMBL/GenBank/DDBJ whole genome shotgun (WGS) entry which is preliminary data.</text>
</comment>
<protein>
    <recommendedName>
        <fullName evidence="3">Class I SAM-dependent methyltransferase</fullName>
    </recommendedName>
</protein>
<proteinExistence type="predicted"/>
<dbReference type="Proteomes" id="UP000468766">
    <property type="component" value="Unassembled WGS sequence"/>
</dbReference>
<dbReference type="PANTHER" id="PTHR36112:SF1">
    <property type="entry name" value="RIBOSOMAL RNA SMALL SUBUNIT METHYLTRANSFERASE J"/>
    <property type="match status" value="1"/>
</dbReference>
<dbReference type="SUPFAM" id="SSF53335">
    <property type="entry name" value="S-adenosyl-L-methionine-dependent methyltransferases"/>
    <property type="match status" value="1"/>
</dbReference>
<evidence type="ECO:0000313" key="2">
    <source>
        <dbReference type="Proteomes" id="UP000468766"/>
    </source>
</evidence>
<dbReference type="Pfam" id="PF04445">
    <property type="entry name" value="SAM_MT"/>
    <property type="match status" value="1"/>
</dbReference>
<dbReference type="AlphaFoldDB" id="A0A6I0F9G9"/>
<sequence>MMTKQEIESVIVTTSQDDIVLQEKAVEKAKFLGLPFVERKKRSIQSLCQAYECNKILVLEQKRWVLKSVVGDFFFHPNMAILRILALQRGDKDHLAEALNLRHGDSFLDCTVGLASDAIVASYLVGEKGKVVGIEHNALVAFIVAEGLAQPYHDISEPITRAMTRIQIQQGDHREILETISEKSYDVLYFDPMFRQEVTASSGINNLRQLADQRPLALESIEKARTIARRRVVVKERRASKEWERLQPPHLTSSQNMKVAYGYWERE</sequence>
<keyword evidence="2" id="KW-1185">Reference proteome</keyword>